<dbReference type="EMBL" id="FUZQ01000001">
    <property type="protein sequence ID" value="SKC36666.1"/>
    <property type="molecule type" value="Genomic_DNA"/>
</dbReference>
<gene>
    <name evidence="3" type="ORF">SAMN04324258_0306</name>
</gene>
<proteinExistence type="predicted"/>
<keyword evidence="4" id="KW-1185">Reference proteome</keyword>
<feature type="region of interest" description="Disordered" evidence="1">
    <location>
        <begin position="60"/>
        <end position="122"/>
    </location>
</feature>
<feature type="compositionally biased region" description="Basic and acidic residues" evidence="1">
    <location>
        <begin position="74"/>
        <end position="85"/>
    </location>
</feature>
<dbReference type="OrthoDB" id="5149199at2"/>
<evidence type="ECO:0000256" key="1">
    <source>
        <dbReference type="SAM" id="MobiDB-lite"/>
    </source>
</evidence>
<feature type="transmembrane region" description="Helical" evidence="2">
    <location>
        <begin position="32"/>
        <end position="54"/>
    </location>
</feature>
<keyword evidence="2" id="KW-0472">Membrane</keyword>
<protein>
    <submittedName>
        <fullName evidence="3">Uncharacterized protein</fullName>
    </submittedName>
</protein>
<name>A0A1T5IBV5_9MICO</name>
<dbReference type="Proteomes" id="UP000189777">
    <property type="component" value="Unassembled WGS sequence"/>
</dbReference>
<evidence type="ECO:0000256" key="2">
    <source>
        <dbReference type="SAM" id="Phobius"/>
    </source>
</evidence>
<sequence>MSIVGTLLPALAAAPSPSPSPSQGPDELQVTPGLAGFVATFAVAVACVLLFLSLTRHLRRAQHNAEEQGIPLQEPKHLGFRRPDDDAASPESRPDDRPDDGDGPQGGPDGGTSDETDGRAGR</sequence>
<feature type="region of interest" description="Disordered" evidence="1">
    <location>
        <begin position="11"/>
        <end position="30"/>
    </location>
</feature>
<dbReference type="AlphaFoldDB" id="A0A1T5IBV5"/>
<reference evidence="3 4" key="1">
    <citation type="submission" date="2017-02" db="EMBL/GenBank/DDBJ databases">
        <authorList>
            <person name="Peterson S.W."/>
        </authorList>
    </citation>
    <scope>NUCLEOTIDE SEQUENCE [LARGE SCALE GENOMIC DNA]</scope>
    <source>
        <strain evidence="3 4">DSM 21481</strain>
    </source>
</reference>
<accession>A0A1T5IBV5</accession>
<evidence type="ECO:0000313" key="3">
    <source>
        <dbReference type="EMBL" id="SKC36666.1"/>
    </source>
</evidence>
<keyword evidence="2" id="KW-0812">Transmembrane</keyword>
<evidence type="ECO:0000313" key="4">
    <source>
        <dbReference type="Proteomes" id="UP000189777"/>
    </source>
</evidence>
<keyword evidence="2" id="KW-1133">Transmembrane helix</keyword>
<organism evidence="3 4">
    <name type="scientific">Krasilnikoviella flava</name>
    <dbReference type="NCBI Taxonomy" id="526729"/>
    <lineage>
        <taxon>Bacteria</taxon>
        <taxon>Bacillati</taxon>
        <taxon>Actinomycetota</taxon>
        <taxon>Actinomycetes</taxon>
        <taxon>Micrococcales</taxon>
        <taxon>Promicromonosporaceae</taxon>
        <taxon>Krasilnikoviella</taxon>
    </lineage>
</organism>
<dbReference type="RefSeq" id="WP_079570042.1">
    <property type="nucleotide sequence ID" value="NZ_FUZQ01000001.1"/>
</dbReference>
<dbReference type="STRING" id="526729.SAMN04324258_0306"/>